<dbReference type="InterPro" id="IPR036909">
    <property type="entry name" value="Cyt_c-like_dom_sf"/>
</dbReference>
<name>A0A977PTX5_9CYAN</name>
<keyword evidence="7" id="KW-0472">Membrane</keyword>
<dbReference type="AlphaFoldDB" id="A0A977PTX5"/>
<feature type="domain" description="Cytochrome c" evidence="8">
    <location>
        <begin position="51"/>
        <end position="124"/>
    </location>
</feature>
<evidence type="ECO:0000256" key="6">
    <source>
        <dbReference type="PROSITE-ProRule" id="PRU00433"/>
    </source>
</evidence>
<evidence type="ECO:0000256" key="2">
    <source>
        <dbReference type="ARBA" id="ARBA00022617"/>
    </source>
</evidence>
<accession>A0A977PTX5</accession>
<evidence type="ECO:0000259" key="8">
    <source>
        <dbReference type="PROSITE" id="PS51007"/>
    </source>
</evidence>
<evidence type="ECO:0000256" key="7">
    <source>
        <dbReference type="SAM" id="Phobius"/>
    </source>
</evidence>
<dbReference type="Pfam" id="PF13442">
    <property type="entry name" value="Cytochrome_CBB3"/>
    <property type="match status" value="1"/>
</dbReference>
<dbReference type="GO" id="GO:0009055">
    <property type="term" value="F:electron transfer activity"/>
    <property type="evidence" value="ECO:0007669"/>
    <property type="project" value="InterPro"/>
</dbReference>
<dbReference type="GO" id="GO:0020037">
    <property type="term" value="F:heme binding"/>
    <property type="evidence" value="ECO:0007669"/>
    <property type="project" value="InterPro"/>
</dbReference>
<evidence type="ECO:0000256" key="1">
    <source>
        <dbReference type="ARBA" id="ARBA00022448"/>
    </source>
</evidence>
<dbReference type="InterPro" id="IPR009056">
    <property type="entry name" value="Cyt_c-like_dom"/>
</dbReference>
<evidence type="ECO:0000313" key="9">
    <source>
        <dbReference type="EMBL" id="UXE58438.1"/>
    </source>
</evidence>
<dbReference type="EMBL" id="CP073041">
    <property type="protein sequence ID" value="UXE58438.1"/>
    <property type="molecule type" value="Genomic_DNA"/>
</dbReference>
<feature type="transmembrane region" description="Helical" evidence="7">
    <location>
        <begin position="12"/>
        <end position="35"/>
    </location>
</feature>
<sequence length="124" mass="13439">MDKTLIAAPKILSYRLVGLLVVILLVIAVLIGWYWPQNLDPYIQDVLSRPGTVRQGQAIFEANCGVCHGLDGRGNIGPSLQSVSQHKSPSGLINQVISGKTPPMPKFQPNSQAMADLLSYLESL</sequence>
<keyword evidence="2 6" id="KW-0349">Heme</keyword>
<dbReference type="PROSITE" id="PS51007">
    <property type="entry name" value="CYTC"/>
    <property type="match status" value="1"/>
</dbReference>
<evidence type="ECO:0000256" key="4">
    <source>
        <dbReference type="ARBA" id="ARBA00022982"/>
    </source>
</evidence>
<organism evidence="9">
    <name type="scientific">Woronichinia naegeliana WA131</name>
    <dbReference type="NCBI Taxonomy" id="2824559"/>
    <lineage>
        <taxon>Bacteria</taxon>
        <taxon>Bacillati</taxon>
        <taxon>Cyanobacteriota</taxon>
        <taxon>Cyanophyceae</taxon>
        <taxon>Synechococcales</taxon>
        <taxon>Coelosphaeriaceae</taxon>
        <taxon>Woronichinia</taxon>
    </lineage>
</organism>
<gene>
    <name evidence="9" type="ORF">KA717_20400</name>
</gene>
<dbReference type="Gene3D" id="1.10.760.10">
    <property type="entry name" value="Cytochrome c-like domain"/>
    <property type="match status" value="1"/>
</dbReference>
<reference evidence="9" key="1">
    <citation type="submission" date="2021-04" db="EMBL/GenBank/DDBJ databases">
        <title>Genome sequence of Woronichinia naegeliana from Washington state freshwater lake bloom.</title>
        <authorList>
            <person name="Dreher T.W."/>
        </authorList>
    </citation>
    <scope>NUCLEOTIDE SEQUENCE</scope>
    <source>
        <strain evidence="9">WA131</strain>
    </source>
</reference>
<dbReference type="PANTHER" id="PTHR37823">
    <property type="entry name" value="CYTOCHROME C-553-LIKE"/>
    <property type="match status" value="1"/>
</dbReference>
<evidence type="ECO:0000256" key="5">
    <source>
        <dbReference type="ARBA" id="ARBA00023004"/>
    </source>
</evidence>
<proteinExistence type="predicted"/>
<dbReference type="Proteomes" id="UP001065613">
    <property type="component" value="Chromosome"/>
</dbReference>
<dbReference type="GO" id="GO:0046872">
    <property type="term" value="F:metal ion binding"/>
    <property type="evidence" value="ECO:0007669"/>
    <property type="project" value="UniProtKB-KW"/>
</dbReference>
<dbReference type="SUPFAM" id="SSF46626">
    <property type="entry name" value="Cytochrome c"/>
    <property type="match status" value="1"/>
</dbReference>
<keyword evidence="3 6" id="KW-0479">Metal-binding</keyword>
<dbReference type="PANTHER" id="PTHR37823:SF1">
    <property type="entry name" value="CYTOCHROME C-553-LIKE"/>
    <property type="match status" value="1"/>
</dbReference>
<keyword evidence="4" id="KW-0249">Electron transport</keyword>
<evidence type="ECO:0000256" key="3">
    <source>
        <dbReference type="ARBA" id="ARBA00022723"/>
    </source>
</evidence>
<keyword evidence="7" id="KW-0812">Transmembrane</keyword>
<protein>
    <submittedName>
        <fullName evidence="9">Cytochrome c</fullName>
    </submittedName>
</protein>
<keyword evidence="1" id="KW-0813">Transport</keyword>
<dbReference type="InterPro" id="IPR051811">
    <property type="entry name" value="Cytochrome_c550/c551-like"/>
</dbReference>
<dbReference type="KEGG" id="wna:KA717_20400"/>
<keyword evidence="5 6" id="KW-0408">Iron</keyword>
<keyword evidence="7" id="KW-1133">Transmembrane helix</keyword>